<accession>A0A828YBC5</accession>
<gene>
    <name evidence="1" type="ORF">LEP1GSC131_3197</name>
</gene>
<protein>
    <submittedName>
        <fullName evidence="1">Uncharacterized protein</fullName>
    </submittedName>
</protein>
<dbReference type="AlphaFoldDB" id="A0A828YBC5"/>
<sequence>MCSSQILFFTAITSFRKSSYIHFFTVKRNFRKRIPYVELTLN</sequence>
<proteinExistence type="predicted"/>
<dbReference type="EMBL" id="AKWH02000004">
    <property type="protein sequence ID" value="EKO53857.1"/>
    <property type="molecule type" value="Genomic_DNA"/>
</dbReference>
<organism evidence="1 2">
    <name type="scientific">Leptospira kirschneri str. 200802841</name>
    <dbReference type="NCBI Taxonomy" id="1193047"/>
    <lineage>
        <taxon>Bacteria</taxon>
        <taxon>Pseudomonadati</taxon>
        <taxon>Spirochaetota</taxon>
        <taxon>Spirochaetia</taxon>
        <taxon>Leptospirales</taxon>
        <taxon>Leptospiraceae</taxon>
        <taxon>Leptospira</taxon>
    </lineage>
</organism>
<dbReference type="Proteomes" id="UP000006339">
    <property type="component" value="Unassembled WGS sequence"/>
</dbReference>
<reference evidence="1" key="1">
    <citation type="submission" date="2012-10" db="EMBL/GenBank/DDBJ databases">
        <authorList>
            <person name="Harkins D.M."/>
            <person name="Durkin A.S."/>
            <person name="Brinkac L.M."/>
            <person name="Selengut J.D."/>
            <person name="Sanka R."/>
            <person name="DePew J."/>
            <person name="Purushe J."/>
            <person name="Picardeau M."/>
            <person name="Werts C."/>
            <person name="Goarant C."/>
            <person name="Vinetz J.M."/>
            <person name="Sutton G.G."/>
            <person name="Nelson W.C."/>
            <person name="Fouts D.E."/>
        </authorList>
    </citation>
    <scope>NUCLEOTIDE SEQUENCE [LARGE SCALE GENOMIC DNA]</scope>
    <source>
        <strain evidence="1">200802841</strain>
    </source>
</reference>
<evidence type="ECO:0000313" key="1">
    <source>
        <dbReference type="EMBL" id="EKO53857.1"/>
    </source>
</evidence>
<evidence type="ECO:0000313" key="2">
    <source>
        <dbReference type="Proteomes" id="UP000006339"/>
    </source>
</evidence>
<comment type="caution">
    <text evidence="1">The sequence shown here is derived from an EMBL/GenBank/DDBJ whole genome shotgun (WGS) entry which is preliminary data.</text>
</comment>
<keyword evidence="2" id="KW-1185">Reference proteome</keyword>
<name>A0A828YBC5_9LEPT</name>